<feature type="compositionally biased region" description="Low complexity" evidence="1">
    <location>
        <begin position="249"/>
        <end position="263"/>
    </location>
</feature>
<gene>
    <name evidence="3" type="ORF">CINC_LOCUS10756</name>
</gene>
<feature type="signal peptide" evidence="2">
    <location>
        <begin position="1"/>
        <end position="18"/>
    </location>
</feature>
<accession>A0A9N8KYJ4</accession>
<dbReference type="AlphaFoldDB" id="A0A9N8KYJ4"/>
<dbReference type="OrthoDB" id="7472396at2759"/>
<organism evidence="3 4">
    <name type="scientific">Chrysodeixis includens</name>
    <name type="common">Soybean looper</name>
    <name type="synonym">Pseudoplusia includens</name>
    <dbReference type="NCBI Taxonomy" id="689277"/>
    <lineage>
        <taxon>Eukaryota</taxon>
        <taxon>Metazoa</taxon>
        <taxon>Ecdysozoa</taxon>
        <taxon>Arthropoda</taxon>
        <taxon>Hexapoda</taxon>
        <taxon>Insecta</taxon>
        <taxon>Pterygota</taxon>
        <taxon>Neoptera</taxon>
        <taxon>Endopterygota</taxon>
        <taxon>Lepidoptera</taxon>
        <taxon>Glossata</taxon>
        <taxon>Ditrysia</taxon>
        <taxon>Noctuoidea</taxon>
        <taxon>Noctuidae</taxon>
        <taxon>Plusiinae</taxon>
        <taxon>Chrysodeixis</taxon>
    </lineage>
</organism>
<feature type="region of interest" description="Disordered" evidence="1">
    <location>
        <begin position="178"/>
        <end position="228"/>
    </location>
</feature>
<feature type="region of interest" description="Disordered" evidence="1">
    <location>
        <begin position="245"/>
        <end position="274"/>
    </location>
</feature>
<protein>
    <submittedName>
        <fullName evidence="3">Uncharacterized protein</fullName>
    </submittedName>
</protein>
<evidence type="ECO:0000313" key="4">
    <source>
        <dbReference type="Proteomes" id="UP001154114"/>
    </source>
</evidence>
<evidence type="ECO:0000313" key="3">
    <source>
        <dbReference type="EMBL" id="CAD0196466.1"/>
    </source>
</evidence>
<name>A0A9N8KYJ4_CHRIL</name>
<feature type="chain" id="PRO_5040143985" evidence="2">
    <location>
        <begin position="19"/>
        <end position="331"/>
    </location>
</feature>
<dbReference type="Proteomes" id="UP001154114">
    <property type="component" value="Chromosome 4"/>
</dbReference>
<evidence type="ECO:0000256" key="1">
    <source>
        <dbReference type="SAM" id="MobiDB-lite"/>
    </source>
</evidence>
<reference evidence="3" key="1">
    <citation type="submission" date="2021-12" db="EMBL/GenBank/DDBJ databases">
        <authorList>
            <person name="King R."/>
        </authorList>
    </citation>
    <scope>NUCLEOTIDE SEQUENCE</scope>
</reference>
<feature type="compositionally biased region" description="Low complexity" evidence="1">
    <location>
        <begin position="178"/>
        <end position="224"/>
    </location>
</feature>
<sequence>MLRTRLLLAAWLLARAAAQDVCTFSNAGFRSGAPFHLAVTYLTPGLPNWKVAVPMPPPECAQGYVAGEETLVCDFDVPPSVRIAENGAILVHRNGYQQGYATVKVTVFCILPKYGPLLKLQEVLEPPPRSSIVMPYPKPNQSPAPDSDIASRHTVATSPKSVPASTYAASPALTSTLSPALTSTPVPVQTSTPTPAQTSPQSLAPTSTTSPAPISTSSPAPISTKNPLSHTEFNILSSTEVIPSETAKSSINTTPTSTSTAITHPVKDSTRSVDVPQLSFEKSLSLSSEGDGAFEKGHTLRRTATKVWMLPRDMFERFLTFLHGSVASTPS</sequence>
<feature type="region of interest" description="Disordered" evidence="1">
    <location>
        <begin position="131"/>
        <end position="165"/>
    </location>
</feature>
<proteinExistence type="predicted"/>
<dbReference type="EMBL" id="LR824007">
    <property type="protein sequence ID" value="CAD0196466.1"/>
    <property type="molecule type" value="Genomic_DNA"/>
</dbReference>
<keyword evidence="2" id="KW-0732">Signal</keyword>
<evidence type="ECO:0000256" key="2">
    <source>
        <dbReference type="SAM" id="SignalP"/>
    </source>
</evidence>
<keyword evidence="4" id="KW-1185">Reference proteome</keyword>